<evidence type="ECO:0000259" key="13">
    <source>
        <dbReference type="Pfam" id="PF00593"/>
    </source>
</evidence>
<dbReference type="InterPro" id="IPR037066">
    <property type="entry name" value="Plug_dom_sf"/>
</dbReference>
<comment type="caution">
    <text evidence="15">The sequence shown here is derived from an EMBL/GenBank/DDBJ whole genome shotgun (WGS) entry which is preliminary data.</text>
</comment>
<proteinExistence type="inferred from homology"/>
<evidence type="ECO:0000256" key="1">
    <source>
        <dbReference type="ARBA" id="ARBA00004571"/>
    </source>
</evidence>
<dbReference type="GO" id="GO:0044718">
    <property type="term" value="P:siderophore transmembrane transport"/>
    <property type="evidence" value="ECO:0007669"/>
    <property type="project" value="TreeGrafter"/>
</dbReference>
<evidence type="ECO:0000256" key="12">
    <source>
        <dbReference type="SAM" id="SignalP"/>
    </source>
</evidence>
<organism evidence="15 16">
    <name type="scientific">Zoogloea oleivorans</name>
    <dbReference type="NCBI Taxonomy" id="1552750"/>
    <lineage>
        <taxon>Bacteria</taxon>
        <taxon>Pseudomonadati</taxon>
        <taxon>Pseudomonadota</taxon>
        <taxon>Betaproteobacteria</taxon>
        <taxon>Rhodocyclales</taxon>
        <taxon>Zoogloeaceae</taxon>
        <taxon>Zoogloea</taxon>
    </lineage>
</organism>
<keyword evidence="3 10" id="KW-0813">Transport</keyword>
<dbReference type="InterPro" id="IPR000531">
    <property type="entry name" value="Beta-barrel_TonB"/>
</dbReference>
<evidence type="ECO:0000256" key="3">
    <source>
        <dbReference type="ARBA" id="ARBA00022448"/>
    </source>
</evidence>
<dbReference type="PANTHER" id="PTHR30069">
    <property type="entry name" value="TONB-DEPENDENT OUTER MEMBRANE RECEPTOR"/>
    <property type="match status" value="1"/>
</dbReference>
<feature type="domain" description="TonB-dependent receptor-like beta-barrel" evidence="13">
    <location>
        <begin position="231"/>
        <end position="629"/>
    </location>
</feature>
<dbReference type="Gene3D" id="2.40.170.20">
    <property type="entry name" value="TonB-dependent receptor, beta-barrel domain"/>
    <property type="match status" value="1"/>
</dbReference>
<evidence type="ECO:0000313" key="16">
    <source>
        <dbReference type="Proteomes" id="UP000389128"/>
    </source>
</evidence>
<evidence type="ECO:0000256" key="9">
    <source>
        <dbReference type="ARBA" id="ARBA00023237"/>
    </source>
</evidence>
<dbReference type="InterPro" id="IPR039426">
    <property type="entry name" value="TonB-dep_rcpt-like"/>
</dbReference>
<protein>
    <submittedName>
        <fullName evidence="15">TonB-dependent receptor</fullName>
    </submittedName>
</protein>
<dbReference type="GO" id="GO:0009279">
    <property type="term" value="C:cell outer membrane"/>
    <property type="evidence" value="ECO:0007669"/>
    <property type="project" value="UniProtKB-SubCell"/>
</dbReference>
<keyword evidence="5 10" id="KW-0812">Transmembrane</keyword>
<dbReference type="OrthoDB" id="183532at2"/>
<keyword evidence="12" id="KW-0732">Signal</keyword>
<keyword evidence="9 10" id="KW-0998">Cell outer membrane</keyword>
<keyword evidence="4 10" id="KW-1134">Transmembrane beta strand</keyword>
<feature type="signal peptide" evidence="12">
    <location>
        <begin position="1"/>
        <end position="29"/>
    </location>
</feature>
<name>A0A6C2CQ69_9RHOO</name>
<sequence length="662" mass="72795">MPKPLLRPACCIGGLLPLVLCLAATPASAADNLSTLKQMSLDELADLRVSIATHRTERLEDTAAAVFVLTAEDIRRAGATTLPELLRTVPGLNVARISATEWAVSARGFNNQFANKLLVMVDGRSVYTPFFSGVLWDELNIVMQDIERIEVVRGPGGSTWGANAVNGVINILTRHAEDTQGSQVSVVAGPLQSELVARNGFKAGEAGFARVWAKAHQQDRLHMPADGDTADTRWRGGRAGFRGDWDLGSSTLMLEGETFREMKPDEREYSGAHLLGQWARTAGDSRDELRGYFNRFTLDRWAVMGNGAKAQLDTFDLSYRHLFAEWGMHSLIAGAGYRSVNSEAQMVPPSAVTRANRTDQLLSAFAEDTLSLAERLKLTLGVKVEDNDYTGIEWQPSARLRWTLGTGGTLWASVARAVRTPSIIEDSARFISFVAPSRLTGGLPMSVTSNGSAQLNAEKLTAYEMGYRIQLTPKLSVDATVFLNDYDRLVTVDMIGRPNLVPTPTPSLSWNAVTGNQLQGQAHGFELAADYRPAETWRLQASYAYLDLNLKARPGNSEISPLRAEGESPRHQASLISRHDLRHDLELDLQARYVSALTTYTIPDYLTADLRLGWRATSRLDLALNGRNLIGPARKEFGTNIVNASDAYLIPREYYLTANLRF</sequence>
<feature type="chain" id="PRO_5025491393" evidence="12">
    <location>
        <begin position="30"/>
        <end position="662"/>
    </location>
</feature>
<keyword evidence="16" id="KW-1185">Reference proteome</keyword>
<gene>
    <name evidence="15" type="ORF">ETQ85_13105</name>
</gene>
<evidence type="ECO:0000256" key="6">
    <source>
        <dbReference type="ARBA" id="ARBA00023077"/>
    </source>
</evidence>
<evidence type="ECO:0000256" key="10">
    <source>
        <dbReference type="PROSITE-ProRule" id="PRU01360"/>
    </source>
</evidence>
<reference evidence="15 16" key="1">
    <citation type="submission" date="2019-01" db="EMBL/GenBank/DDBJ databases">
        <title>Zoogloea oleivorans genome sequencing and assembly.</title>
        <authorList>
            <person name="Tancsics A."/>
            <person name="Farkas M."/>
            <person name="Kriszt B."/>
            <person name="Maroti G."/>
            <person name="Horvath B."/>
        </authorList>
    </citation>
    <scope>NUCLEOTIDE SEQUENCE [LARGE SCALE GENOMIC DNA]</scope>
    <source>
        <strain evidence="15 16">Buc</strain>
    </source>
</reference>
<dbReference type="PROSITE" id="PS52016">
    <property type="entry name" value="TONB_DEPENDENT_REC_3"/>
    <property type="match status" value="1"/>
</dbReference>
<evidence type="ECO:0000259" key="14">
    <source>
        <dbReference type="Pfam" id="PF07715"/>
    </source>
</evidence>
<dbReference type="Proteomes" id="UP000389128">
    <property type="component" value="Unassembled WGS sequence"/>
</dbReference>
<keyword evidence="6 11" id="KW-0798">TonB box</keyword>
<dbReference type="GO" id="GO:0015344">
    <property type="term" value="F:siderophore uptake transmembrane transporter activity"/>
    <property type="evidence" value="ECO:0007669"/>
    <property type="project" value="TreeGrafter"/>
</dbReference>
<dbReference type="Gene3D" id="2.170.130.10">
    <property type="entry name" value="TonB-dependent receptor, plug domain"/>
    <property type="match status" value="1"/>
</dbReference>
<dbReference type="CDD" id="cd01347">
    <property type="entry name" value="ligand_gated_channel"/>
    <property type="match status" value="1"/>
</dbReference>
<dbReference type="RefSeq" id="WP_148579524.1">
    <property type="nucleotide sequence ID" value="NZ_JAVEUW010000013.1"/>
</dbReference>
<dbReference type="Pfam" id="PF00593">
    <property type="entry name" value="TonB_dep_Rec_b-barrel"/>
    <property type="match status" value="1"/>
</dbReference>
<evidence type="ECO:0000256" key="4">
    <source>
        <dbReference type="ARBA" id="ARBA00022452"/>
    </source>
</evidence>
<keyword evidence="8 15" id="KW-0675">Receptor</keyword>
<comment type="similarity">
    <text evidence="2 10 11">Belongs to the TonB-dependent receptor family.</text>
</comment>
<keyword evidence="7 10" id="KW-0472">Membrane</keyword>
<accession>A0A6C2CQ69</accession>
<dbReference type="InterPro" id="IPR036942">
    <property type="entry name" value="Beta-barrel_TonB_sf"/>
</dbReference>
<dbReference type="AlphaFoldDB" id="A0A6C2CQ69"/>
<evidence type="ECO:0000256" key="2">
    <source>
        <dbReference type="ARBA" id="ARBA00009810"/>
    </source>
</evidence>
<dbReference type="PANTHER" id="PTHR30069:SF37">
    <property type="entry name" value="FERRIC VIBRIOBACTIN RECEPTOR VIUA"/>
    <property type="match status" value="1"/>
</dbReference>
<dbReference type="SUPFAM" id="SSF56935">
    <property type="entry name" value="Porins"/>
    <property type="match status" value="1"/>
</dbReference>
<evidence type="ECO:0000313" key="15">
    <source>
        <dbReference type="EMBL" id="TYC56230.1"/>
    </source>
</evidence>
<dbReference type="InterPro" id="IPR012910">
    <property type="entry name" value="Plug_dom"/>
</dbReference>
<evidence type="ECO:0000256" key="8">
    <source>
        <dbReference type="ARBA" id="ARBA00023170"/>
    </source>
</evidence>
<evidence type="ECO:0000256" key="7">
    <source>
        <dbReference type="ARBA" id="ARBA00023136"/>
    </source>
</evidence>
<evidence type="ECO:0000256" key="11">
    <source>
        <dbReference type="RuleBase" id="RU003357"/>
    </source>
</evidence>
<dbReference type="Pfam" id="PF07715">
    <property type="entry name" value="Plug"/>
    <property type="match status" value="1"/>
</dbReference>
<comment type="subcellular location">
    <subcellularLocation>
        <location evidence="1 10">Cell outer membrane</location>
        <topology evidence="1 10">Multi-pass membrane protein</topology>
    </subcellularLocation>
</comment>
<feature type="domain" description="TonB-dependent receptor plug" evidence="14">
    <location>
        <begin position="59"/>
        <end position="168"/>
    </location>
</feature>
<dbReference type="EMBL" id="SDKK01000011">
    <property type="protein sequence ID" value="TYC56230.1"/>
    <property type="molecule type" value="Genomic_DNA"/>
</dbReference>
<evidence type="ECO:0000256" key="5">
    <source>
        <dbReference type="ARBA" id="ARBA00022692"/>
    </source>
</evidence>